<protein>
    <recommendedName>
        <fullName evidence="6">Glutathione peroxidase</fullName>
    </recommendedName>
</protein>
<dbReference type="GO" id="GO:0006979">
    <property type="term" value="P:response to oxidative stress"/>
    <property type="evidence" value="ECO:0007669"/>
    <property type="project" value="InterPro"/>
</dbReference>
<reference evidence="4 5" key="1">
    <citation type="journal article" date="2020" name="Cell">
        <title>Large-Scale Comparative Analyses of Tick Genomes Elucidate Their Genetic Diversity and Vector Capacities.</title>
        <authorList>
            <consortium name="Tick Genome and Microbiome Consortium (TIGMIC)"/>
            <person name="Jia N."/>
            <person name="Wang J."/>
            <person name="Shi W."/>
            <person name="Du L."/>
            <person name="Sun Y."/>
            <person name="Zhan W."/>
            <person name="Jiang J.F."/>
            <person name="Wang Q."/>
            <person name="Zhang B."/>
            <person name="Ji P."/>
            <person name="Bell-Sakyi L."/>
            <person name="Cui X.M."/>
            <person name="Yuan T.T."/>
            <person name="Jiang B.G."/>
            <person name="Yang W.F."/>
            <person name="Lam T.T."/>
            <person name="Chang Q.C."/>
            <person name="Ding S.J."/>
            <person name="Wang X.J."/>
            <person name="Zhu J.G."/>
            <person name="Ruan X.D."/>
            <person name="Zhao L."/>
            <person name="Wei J.T."/>
            <person name="Ye R.Z."/>
            <person name="Que T.C."/>
            <person name="Du C.H."/>
            <person name="Zhou Y.H."/>
            <person name="Cheng J.X."/>
            <person name="Dai P.F."/>
            <person name="Guo W.B."/>
            <person name="Han X.H."/>
            <person name="Huang E.J."/>
            <person name="Li L.F."/>
            <person name="Wei W."/>
            <person name="Gao Y.C."/>
            <person name="Liu J.Z."/>
            <person name="Shao H.Z."/>
            <person name="Wang X."/>
            <person name="Wang C.C."/>
            <person name="Yang T.C."/>
            <person name="Huo Q.B."/>
            <person name="Li W."/>
            <person name="Chen H.Y."/>
            <person name="Chen S.E."/>
            <person name="Zhou L.G."/>
            <person name="Ni X.B."/>
            <person name="Tian J.H."/>
            <person name="Sheng Y."/>
            <person name="Liu T."/>
            <person name="Pan Y.S."/>
            <person name="Xia L.Y."/>
            <person name="Li J."/>
            <person name="Zhao F."/>
            <person name="Cao W.C."/>
        </authorList>
    </citation>
    <scope>NUCLEOTIDE SEQUENCE [LARGE SCALE GENOMIC DNA]</scope>
    <source>
        <strain evidence="4">HaeL-2018</strain>
    </source>
</reference>
<gene>
    <name evidence="4" type="ORF">HPB48_003774</name>
</gene>
<dbReference type="OMA" id="VMRWHPR"/>
<evidence type="ECO:0000256" key="1">
    <source>
        <dbReference type="ARBA" id="ARBA00006926"/>
    </source>
</evidence>
<keyword evidence="2" id="KW-0575">Peroxidase</keyword>
<proteinExistence type="inferred from homology"/>
<comment type="similarity">
    <text evidence="1">Belongs to the glutathione peroxidase family.</text>
</comment>
<dbReference type="PANTHER" id="PTHR11592">
    <property type="entry name" value="GLUTATHIONE PEROXIDASE"/>
    <property type="match status" value="1"/>
</dbReference>
<dbReference type="InterPro" id="IPR000889">
    <property type="entry name" value="Glutathione_peroxidase"/>
</dbReference>
<dbReference type="OrthoDB" id="446890at2759"/>
<evidence type="ECO:0000256" key="3">
    <source>
        <dbReference type="ARBA" id="ARBA00023002"/>
    </source>
</evidence>
<dbReference type="AlphaFoldDB" id="A0A9J6FHH6"/>
<accession>A0A9J6FHH6</accession>
<dbReference type="VEuPathDB" id="VectorBase:HLOH_044039"/>
<dbReference type="EMBL" id="JABSTR010000001">
    <property type="protein sequence ID" value="KAH9361817.1"/>
    <property type="molecule type" value="Genomic_DNA"/>
</dbReference>
<dbReference type="Pfam" id="PF00255">
    <property type="entry name" value="GSHPx"/>
    <property type="match status" value="1"/>
</dbReference>
<evidence type="ECO:0000313" key="5">
    <source>
        <dbReference type="Proteomes" id="UP000821853"/>
    </source>
</evidence>
<dbReference type="PROSITE" id="PS51355">
    <property type="entry name" value="GLUTATHIONE_PEROXID_3"/>
    <property type="match status" value="1"/>
</dbReference>
<dbReference type="SUPFAM" id="SSF52833">
    <property type="entry name" value="Thioredoxin-like"/>
    <property type="match status" value="1"/>
</dbReference>
<dbReference type="GO" id="GO:0004601">
    <property type="term" value="F:peroxidase activity"/>
    <property type="evidence" value="ECO:0007669"/>
    <property type="project" value="UniProtKB-KW"/>
</dbReference>
<dbReference type="Proteomes" id="UP000821853">
    <property type="component" value="Chromosome 1"/>
</dbReference>
<name>A0A9J6FHH6_HAELO</name>
<dbReference type="Gene3D" id="3.40.30.10">
    <property type="entry name" value="Glutaredoxin"/>
    <property type="match status" value="1"/>
</dbReference>
<evidence type="ECO:0008006" key="6">
    <source>
        <dbReference type="Google" id="ProtNLM"/>
    </source>
</evidence>
<comment type="caution">
    <text evidence="4">The sequence shown here is derived from an EMBL/GenBank/DDBJ whole genome shotgun (WGS) entry which is preliminary data.</text>
</comment>
<dbReference type="PANTHER" id="PTHR11592:SF134">
    <property type="entry name" value="PHOSPHOLIPID HYDROPEROXIDE GLUTATHIONE PEROXIDASE"/>
    <property type="match status" value="1"/>
</dbReference>
<keyword evidence="5" id="KW-1185">Reference proteome</keyword>
<sequence>MCANVVSSAQQEPGGTGEEILNGIRFVRPGGNFIPNFPLVQKLEVNGEKQHPFFALIKGRCPSPKTGFSAKDRLFYSPQDNNDIRWNFEKILVDRRGTPVRRYEPSYKPSDMTDDIDSLTLTGVLPPVPE</sequence>
<organism evidence="4 5">
    <name type="scientific">Haemaphysalis longicornis</name>
    <name type="common">Bush tick</name>
    <dbReference type="NCBI Taxonomy" id="44386"/>
    <lineage>
        <taxon>Eukaryota</taxon>
        <taxon>Metazoa</taxon>
        <taxon>Ecdysozoa</taxon>
        <taxon>Arthropoda</taxon>
        <taxon>Chelicerata</taxon>
        <taxon>Arachnida</taxon>
        <taxon>Acari</taxon>
        <taxon>Parasitiformes</taxon>
        <taxon>Ixodida</taxon>
        <taxon>Ixodoidea</taxon>
        <taxon>Ixodidae</taxon>
        <taxon>Haemaphysalinae</taxon>
        <taxon>Haemaphysalis</taxon>
    </lineage>
</organism>
<dbReference type="InterPro" id="IPR036249">
    <property type="entry name" value="Thioredoxin-like_sf"/>
</dbReference>
<keyword evidence="3" id="KW-0560">Oxidoreductase</keyword>
<evidence type="ECO:0000313" key="4">
    <source>
        <dbReference type="EMBL" id="KAH9361817.1"/>
    </source>
</evidence>
<evidence type="ECO:0000256" key="2">
    <source>
        <dbReference type="ARBA" id="ARBA00022559"/>
    </source>
</evidence>